<keyword evidence="3" id="KW-1185">Reference proteome</keyword>
<feature type="compositionally biased region" description="Polar residues" evidence="1">
    <location>
        <begin position="422"/>
        <end position="432"/>
    </location>
</feature>
<feature type="compositionally biased region" description="Polar residues" evidence="1">
    <location>
        <begin position="274"/>
        <end position="285"/>
    </location>
</feature>
<evidence type="ECO:0000313" key="2">
    <source>
        <dbReference type="EMBL" id="KAK5990283.1"/>
    </source>
</evidence>
<protein>
    <submittedName>
        <fullName evidence="2">Uncharacterized protein</fullName>
    </submittedName>
</protein>
<feature type="compositionally biased region" description="Pro residues" evidence="1">
    <location>
        <begin position="488"/>
        <end position="498"/>
    </location>
</feature>
<feature type="region of interest" description="Disordered" evidence="1">
    <location>
        <begin position="382"/>
        <end position="555"/>
    </location>
</feature>
<name>A0ABR0SDP2_9HYPO</name>
<feature type="compositionally biased region" description="Polar residues" evidence="1">
    <location>
        <begin position="511"/>
        <end position="523"/>
    </location>
</feature>
<reference evidence="2 3" key="1">
    <citation type="submission" date="2024-01" db="EMBL/GenBank/DDBJ databases">
        <title>Complete genome of Cladobotryum mycophilum ATHUM6906.</title>
        <authorList>
            <person name="Christinaki A.C."/>
            <person name="Myridakis A.I."/>
            <person name="Kouvelis V.N."/>
        </authorList>
    </citation>
    <scope>NUCLEOTIDE SEQUENCE [LARGE SCALE GENOMIC DNA]</scope>
    <source>
        <strain evidence="2 3">ATHUM6906</strain>
    </source>
</reference>
<feature type="region of interest" description="Disordered" evidence="1">
    <location>
        <begin position="159"/>
        <end position="187"/>
    </location>
</feature>
<comment type="caution">
    <text evidence="2">The sequence shown here is derived from an EMBL/GenBank/DDBJ whole genome shotgun (WGS) entry which is preliminary data.</text>
</comment>
<sequence>MEARLLDSLHHKLEDLETKIRAYRGDLILDFQRHYHGLLRDVNPDVASNIQRAIVLSLTNYPTLRPELEAAADSRLPPDVNNPGPATFQQAPLPIVPVSASVSARIEPTEGSREREIELQGLFTPSYLPLLDSSPPRLYTPAAAAATAAAAVISVATTTPAPPTTTEPFSPLPETRQSRVGSESDTGTESVVVMDEFLEPSGATSSSAPQVSVDTGLGVRSMTDDSTSSVCSDKSDSKVRRSALRRSSSLSKPPQSPRRVRFEYMGSEVLPTASPRSSEFITSIAPSPFPDDESINSDTILGGDSEDPKPPPRKTSSSDALRALSRTPVEDGTVWTVVNPDAEENVQRRENNNTLLGAPDSMETIVPLNVDKELRTSDMFDGSQIRGLQLDDTNDELEESRSADDSSEEEGDFLAMAKPRASNKSVNPSTTLPSPPKETYNGYTAATGTVNQASANSSVSEEVKDHDASDDEFDDDMFHFEPGGLTAPPKPRQQPPPPKPDEVSDDESHELPSTGTETNQALYATSPAVSIARPPRAEPTSPAVARFQPGSLGSYKGRPVIMPVVKDPEVHARAASLGQFNTFVGGLDGRSGMDEGDLSSFRASVVHTAFTGTPRSFTERLMMEEAQAERMKNKGTTQ</sequence>
<gene>
    <name evidence="2" type="ORF">PT974_08550</name>
</gene>
<accession>A0ABR0SDP2</accession>
<dbReference type="Proteomes" id="UP001338125">
    <property type="component" value="Unassembled WGS sequence"/>
</dbReference>
<evidence type="ECO:0000313" key="3">
    <source>
        <dbReference type="Proteomes" id="UP001338125"/>
    </source>
</evidence>
<organism evidence="2 3">
    <name type="scientific">Cladobotryum mycophilum</name>
    <dbReference type="NCBI Taxonomy" id="491253"/>
    <lineage>
        <taxon>Eukaryota</taxon>
        <taxon>Fungi</taxon>
        <taxon>Dikarya</taxon>
        <taxon>Ascomycota</taxon>
        <taxon>Pezizomycotina</taxon>
        <taxon>Sordariomycetes</taxon>
        <taxon>Hypocreomycetidae</taxon>
        <taxon>Hypocreales</taxon>
        <taxon>Hypocreaceae</taxon>
        <taxon>Cladobotryum</taxon>
    </lineage>
</organism>
<feature type="compositionally biased region" description="Polar residues" evidence="1">
    <location>
        <begin position="441"/>
        <end position="460"/>
    </location>
</feature>
<evidence type="ECO:0000256" key="1">
    <source>
        <dbReference type="SAM" id="MobiDB-lite"/>
    </source>
</evidence>
<feature type="region of interest" description="Disordered" evidence="1">
    <location>
        <begin position="217"/>
        <end position="327"/>
    </location>
</feature>
<dbReference type="EMBL" id="JAVFKD010000014">
    <property type="protein sequence ID" value="KAK5990283.1"/>
    <property type="molecule type" value="Genomic_DNA"/>
</dbReference>
<feature type="compositionally biased region" description="Polar residues" evidence="1">
    <location>
        <begin position="178"/>
        <end position="187"/>
    </location>
</feature>
<proteinExistence type="predicted"/>